<sequence>MVANNSGGEKTLRYGKTEKYVTALKMILQDGNEYSFKKLTVDELKAKLALETFEGKLYKDLFSLIQQNATALVAARPDVTKNSSGYSLWDVFDPSTGTFDITRLIVGSQGTFGIITEITFSLVPPELASRILVIFLNELTDLSGLTSEVLKYQPESFESYDSNTFRLAIKFFPEIIKRIRGNIFRIALSFMPEFWMLLTGGIPKLVLLMEFAGQDTVEAENKAQAAYAGLRKVFNLNMHITKNDIETAKLRVIRRESFNLLRQHIRGLRTAPFIDDFAVNPKYLPEFLERLYKLLGKYPLIYTLAGHVGDGNLHIIPLLDLIKPESKAIIIKLSQEVYALVLSYNGTITAEHNDGIIRTPFLEQAFGKAVYDLFVVTKKIFDPLNIFNPGKKVGGSMRYLESHIQTS</sequence>
<comment type="similarity">
    <text evidence="2">Belongs to the FAD-binding oxidoreductase/transferase type 4 family.</text>
</comment>
<dbReference type="Gene3D" id="3.30.465.10">
    <property type="match status" value="1"/>
</dbReference>
<dbReference type="InterPro" id="IPR016171">
    <property type="entry name" value="Vanillyl_alc_oxidase_C-sub2"/>
</dbReference>
<dbReference type="GO" id="GO:0008720">
    <property type="term" value="F:D-lactate dehydrogenase (NAD+) activity"/>
    <property type="evidence" value="ECO:0007669"/>
    <property type="project" value="TreeGrafter"/>
</dbReference>
<dbReference type="InterPro" id="IPR036318">
    <property type="entry name" value="FAD-bd_PCMH-like_sf"/>
</dbReference>
<evidence type="ECO:0000313" key="8">
    <source>
        <dbReference type="Proteomes" id="UP000177494"/>
    </source>
</evidence>
<dbReference type="AlphaFoldDB" id="A0A1F8H250"/>
<keyword evidence="3" id="KW-0285">Flavoprotein</keyword>
<evidence type="ECO:0000256" key="2">
    <source>
        <dbReference type="ARBA" id="ARBA00008000"/>
    </source>
</evidence>
<dbReference type="SUPFAM" id="SSF56176">
    <property type="entry name" value="FAD-binding/transporter-associated domain-like"/>
    <property type="match status" value="1"/>
</dbReference>
<accession>A0A1F8H250</accession>
<dbReference type="InterPro" id="IPR016164">
    <property type="entry name" value="FAD-linked_Oxase-like_C"/>
</dbReference>
<reference evidence="7 8" key="1">
    <citation type="journal article" date="2016" name="Nat. Commun.">
        <title>Thousands of microbial genomes shed light on interconnected biogeochemical processes in an aquifer system.</title>
        <authorList>
            <person name="Anantharaman K."/>
            <person name="Brown C.T."/>
            <person name="Hug L.A."/>
            <person name="Sharon I."/>
            <person name="Castelle C.J."/>
            <person name="Probst A.J."/>
            <person name="Thomas B.C."/>
            <person name="Singh A."/>
            <person name="Wilkins M.J."/>
            <person name="Karaoz U."/>
            <person name="Brodie E.L."/>
            <person name="Williams K.H."/>
            <person name="Hubbard S.S."/>
            <person name="Banfield J.F."/>
        </authorList>
    </citation>
    <scope>NUCLEOTIDE SEQUENCE [LARGE SCALE GENOMIC DNA]</scope>
</reference>
<organism evidence="7 8">
    <name type="scientific">Candidatus Yanofskybacteria bacterium RIFCSPLOWO2_02_FULL_45_10</name>
    <dbReference type="NCBI Taxonomy" id="1802706"/>
    <lineage>
        <taxon>Bacteria</taxon>
        <taxon>Candidatus Yanofskyibacteriota</taxon>
    </lineage>
</organism>
<dbReference type="SUPFAM" id="SSF55103">
    <property type="entry name" value="FAD-linked oxidases, C-terminal domain"/>
    <property type="match status" value="1"/>
</dbReference>
<name>A0A1F8H250_9BACT</name>
<evidence type="ECO:0000313" key="7">
    <source>
        <dbReference type="EMBL" id="OGN31714.1"/>
    </source>
</evidence>
<dbReference type="Proteomes" id="UP000177494">
    <property type="component" value="Unassembled WGS sequence"/>
</dbReference>
<protein>
    <recommendedName>
        <fullName evidence="6">FAD-binding oxidoreductase/transferase type 4 C-terminal domain-containing protein</fullName>
    </recommendedName>
</protein>
<comment type="cofactor">
    <cofactor evidence="1">
        <name>FAD</name>
        <dbReference type="ChEBI" id="CHEBI:57692"/>
    </cofactor>
</comment>
<dbReference type="GO" id="GO:0050660">
    <property type="term" value="F:flavin adenine dinucleotide binding"/>
    <property type="evidence" value="ECO:0007669"/>
    <property type="project" value="InterPro"/>
</dbReference>
<gene>
    <name evidence="7" type="ORF">A3I32_02975</name>
</gene>
<dbReference type="GO" id="GO:1903457">
    <property type="term" value="P:lactate catabolic process"/>
    <property type="evidence" value="ECO:0007669"/>
    <property type="project" value="TreeGrafter"/>
</dbReference>
<dbReference type="Gene3D" id="3.30.70.2740">
    <property type="match status" value="1"/>
</dbReference>
<dbReference type="PANTHER" id="PTHR11748">
    <property type="entry name" value="D-LACTATE DEHYDROGENASE"/>
    <property type="match status" value="1"/>
</dbReference>
<evidence type="ECO:0000256" key="3">
    <source>
        <dbReference type="ARBA" id="ARBA00022630"/>
    </source>
</evidence>
<feature type="domain" description="FAD-binding oxidoreductase/transferase type 4 C-terminal" evidence="6">
    <location>
        <begin position="130"/>
        <end position="391"/>
    </location>
</feature>
<dbReference type="Gene3D" id="1.10.45.10">
    <property type="entry name" value="Vanillyl-alcohol Oxidase, Chain A, domain 4"/>
    <property type="match status" value="1"/>
</dbReference>
<evidence type="ECO:0000256" key="1">
    <source>
        <dbReference type="ARBA" id="ARBA00001974"/>
    </source>
</evidence>
<keyword evidence="4" id="KW-0274">FAD</keyword>
<dbReference type="GO" id="GO:0004458">
    <property type="term" value="F:D-lactate dehydrogenase (cytochrome) activity"/>
    <property type="evidence" value="ECO:0007669"/>
    <property type="project" value="TreeGrafter"/>
</dbReference>
<dbReference type="Pfam" id="PF02913">
    <property type="entry name" value="FAD-oxidase_C"/>
    <property type="match status" value="1"/>
</dbReference>
<evidence type="ECO:0000256" key="5">
    <source>
        <dbReference type="ARBA" id="ARBA00023002"/>
    </source>
</evidence>
<dbReference type="STRING" id="1802706.A3I32_02975"/>
<dbReference type="EMBL" id="MGKU01000034">
    <property type="protein sequence ID" value="OGN31714.1"/>
    <property type="molecule type" value="Genomic_DNA"/>
</dbReference>
<dbReference type="InterPro" id="IPR004113">
    <property type="entry name" value="FAD-bd_oxidored_4_C"/>
</dbReference>
<proteinExistence type="inferred from homology"/>
<comment type="caution">
    <text evidence="7">The sequence shown here is derived from an EMBL/GenBank/DDBJ whole genome shotgun (WGS) entry which is preliminary data.</text>
</comment>
<evidence type="ECO:0000259" key="6">
    <source>
        <dbReference type="Pfam" id="PF02913"/>
    </source>
</evidence>
<dbReference type="InterPro" id="IPR016169">
    <property type="entry name" value="FAD-bd_PCMH_sub2"/>
</dbReference>
<evidence type="ECO:0000256" key="4">
    <source>
        <dbReference type="ARBA" id="ARBA00022827"/>
    </source>
</evidence>
<keyword evidence="5" id="KW-0560">Oxidoreductase</keyword>
<dbReference type="PANTHER" id="PTHR11748:SF111">
    <property type="entry name" value="D-LACTATE DEHYDROGENASE, MITOCHONDRIAL-RELATED"/>
    <property type="match status" value="1"/>
</dbReference>